<dbReference type="PANTHER" id="PTHR13812">
    <property type="entry name" value="KETIMINE REDUCTASE MU-CRYSTALLIN"/>
    <property type="match status" value="1"/>
</dbReference>
<dbReference type="InterPro" id="IPR023401">
    <property type="entry name" value="ODC_N"/>
</dbReference>
<dbReference type="SUPFAM" id="SSF51735">
    <property type="entry name" value="NAD(P)-binding Rossmann-fold domains"/>
    <property type="match status" value="1"/>
</dbReference>
<proteinExistence type="inferred from homology"/>
<reference evidence="2" key="1">
    <citation type="submission" date="2021-01" db="EMBL/GenBank/DDBJ databases">
        <authorList>
            <person name="Corre E."/>
            <person name="Pelletier E."/>
            <person name="Niang G."/>
            <person name="Scheremetjew M."/>
            <person name="Finn R."/>
            <person name="Kale V."/>
            <person name="Holt S."/>
            <person name="Cochrane G."/>
            <person name="Meng A."/>
            <person name="Brown T."/>
            <person name="Cohen L."/>
        </authorList>
    </citation>
    <scope>NUCLEOTIDE SEQUENCE</scope>
    <source>
        <strain evidence="2">308</strain>
    </source>
</reference>
<protein>
    <recommendedName>
        <fullName evidence="4">Ornithine cyclodeaminase</fullName>
    </recommendedName>
</protein>
<dbReference type="PANTHER" id="PTHR13812:SF19">
    <property type="entry name" value="KETIMINE REDUCTASE MU-CRYSTALLIN"/>
    <property type="match status" value="1"/>
</dbReference>
<evidence type="ECO:0000313" key="2">
    <source>
        <dbReference type="EMBL" id="CAD8887170.1"/>
    </source>
</evidence>
<comment type="similarity">
    <text evidence="1">Belongs to the ornithine cyclodeaminase/mu-crystallin family.</text>
</comment>
<dbReference type="Pfam" id="PF02423">
    <property type="entry name" value="OCD_Mu_crystall"/>
    <property type="match status" value="1"/>
</dbReference>
<dbReference type="Gene3D" id="3.40.50.720">
    <property type="entry name" value="NAD(P)-binding Rossmann-like Domain"/>
    <property type="match status" value="1"/>
</dbReference>
<dbReference type="GO" id="GO:0005737">
    <property type="term" value="C:cytoplasm"/>
    <property type="evidence" value="ECO:0007669"/>
    <property type="project" value="TreeGrafter"/>
</dbReference>
<evidence type="ECO:0000313" key="3">
    <source>
        <dbReference type="EMBL" id="CAD8887171.1"/>
    </source>
</evidence>
<organism evidence="2">
    <name type="scientific">Corethron hystrix</name>
    <dbReference type="NCBI Taxonomy" id="216773"/>
    <lineage>
        <taxon>Eukaryota</taxon>
        <taxon>Sar</taxon>
        <taxon>Stramenopiles</taxon>
        <taxon>Ochrophyta</taxon>
        <taxon>Bacillariophyta</taxon>
        <taxon>Coscinodiscophyceae</taxon>
        <taxon>Corethrophycidae</taxon>
        <taxon>Corethrales</taxon>
        <taxon>Corethraceae</taxon>
        <taxon>Corethron</taxon>
    </lineage>
</organism>
<sequence>MVHVLSETVVRGLLRSENLLMPRSIIEVNRYALQSLSHTPFSLSRSEVPPRTIVRYKPPDPDTPGGDTLFKPAILYGGLPVAPHEDLLGIKVVSVRNSGVPASTSLYCPATGSVRALVASTYLTAVRTAAGSAVALGECLRRRHISYGERDDGDDIVDHCRGRRRSRRPRLVVFGAGLQAEQHVRAALTALAVFSRPAPLEVEVTVINRSRMRAEQLRATLLAMATGSSGGNDMTVRLACVKVLTLEDAESEIEDRIASAVRRAHVILLGTGASVPVFRGEWMDPDLLAMICGAGSYTPDDAEVDEVATNQCSSVWIDSEAAREVGDLRGCCNRAVLLADVLSGRIVSSDGDSSLKTVFYKAVGTAVQDVSSSELMLRMAKERKAGLYVDMS</sequence>
<dbReference type="EMBL" id="HBFR01019960">
    <property type="protein sequence ID" value="CAD8887171.1"/>
    <property type="molecule type" value="Transcribed_RNA"/>
</dbReference>
<dbReference type="InterPro" id="IPR036291">
    <property type="entry name" value="NAD(P)-bd_dom_sf"/>
</dbReference>
<dbReference type="Gene3D" id="3.30.1780.10">
    <property type="entry name" value="ornithine cyclodeaminase, domain 1"/>
    <property type="match status" value="2"/>
</dbReference>
<gene>
    <name evidence="2" type="ORF">CHYS00102_LOCUS14368</name>
    <name evidence="3" type="ORF">CHYS00102_LOCUS14369</name>
</gene>
<dbReference type="AlphaFoldDB" id="A0A6U5GSP3"/>
<accession>A0A6U5GSP3</accession>
<dbReference type="EMBL" id="HBFR01019959">
    <property type="protein sequence ID" value="CAD8887170.1"/>
    <property type="molecule type" value="Transcribed_RNA"/>
</dbReference>
<evidence type="ECO:0000256" key="1">
    <source>
        <dbReference type="ARBA" id="ARBA00008903"/>
    </source>
</evidence>
<name>A0A6U5GSP3_9STRA</name>
<evidence type="ECO:0008006" key="4">
    <source>
        <dbReference type="Google" id="ProtNLM"/>
    </source>
</evidence>
<dbReference type="InterPro" id="IPR003462">
    <property type="entry name" value="ODC_Mu_crystall"/>
</dbReference>